<keyword evidence="3" id="KW-1185">Reference proteome</keyword>
<evidence type="ECO:0000313" key="3">
    <source>
        <dbReference type="Proteomes" id="UP000250043"/>
    </source>
</evidence>
<evidence type="ECO:0000313" key="2">
    <source>
        <dbReference type="EMBL" id="OCH90587.1"/>
    </source>
</evidence>
<accession>A0A8E2AYU2</accession>
<gene>
    <name evidence="2" type="ORF">OBBRIDRAFT_589452</name>
</gene>
<dbReference type="AlphaFoldDB" id="A0A8E2AYU2"/>
<evidence type="ECO:0000256" key="1">
    <source>
        <dbReference type="SAM" id="MobiDB-lite"/>
    </source>
</evidence>
<protein>
    <submittedName>
        <fullName evidence="2">Uncharacterized protein</fullName>
    </submittedName>
</protein>
<name>A0A8E2AYU2_9APHY</name>
<dbReference type="EMBL" id="KV722401">
    <property type="protein sequence ID" value="OCH90587.1"/>
    <property type="molecule type" value="Genomic_DNA"/>
</dbReference>
<sequence>MKPSWMANCGLMALYTALPGEGRDLYGTREMDPPLAFPSTASTSYPVNLVNSSSSNKASRPRIVMEDNTCIISKGECDSSHTPARVGQPPTNRAFSVSLDQHRFYISLLLLRAFALLPMSSPTDDGGAQTSLQPSADITPESGTDNGTYGSLAELRVELEDCLSQLVTSLFIMSWKGTFVQMDPSFCNLSSLVMDASNMLTVMTLSMIYPDSPVIVNPSSMTLMFPLDTFGPKSVVNLLDEVLYYLTELTEELGILPDTFLSDVGTNKTGCDLPGDARTIHDPRRQLLNALMSEIVLHSVVPENGESQVSS</sequence>
<feature type="region of interest" description="Disordered" evidence="1">
    <location>
        <begin position="124"/>
        <end position="149"/>
    </location>
</feature>
<proteinExistence type="predicted"/>
<dbReference type="OrthoDB" id="10505212at2759"/>
<reference evidence="2 3" key="1">
    <citation type="submission" date="2016-07" db="EMBL/GenBank/DDBJ databases">
        <title>Draft genome of the white-rot fungus Obba rivulosa 3A-2.</title>
        <authorList>
            <consortium name="DOE Joint Genome Institute"/>
            <person name="Miettinen O."/>
            <person name="Riley R."/>
            <person name="Acob R."/>
            <person name="Barry K."/>
            <person name="Cullen D."/>
            <person name="De Vries R."/>
            <person name="Hainaut M."/>
            <person name="Hatakka A."/>
            <person name="Henrissat B."/>
            <person name="Hilden K."/>
            <person name="Kuo R."/>
            <person name="Labutti K."/>
            <person name="Lipzen A."/>
            <person name="Makela M.R."/>
            <person name="Sandor L."/>
            <person name="Spatafora J.W."/>
            <person name="Grigoriev I.V."/>
            <person name="Hibbett D.S."/>
        </authorList>
    </citation>
    <scope>NUCLEOTIDE SEQUENCE [LARGE SCALE GENOMIC DNA]</scope>
    <source>
        <strain evidence="2 3">3A-2</strain>
    </source>
</reference>
<dbReference type="Proteomes" id="UP000250043">
    <property type="component" value="Unassembled WGS sequence"/>
</dbReference>
<organism evidence="2 3">
    <name type="scientific">Obba rivulosa</name>
    <dbReference type="NCBI Taxonomy" id="1052685"/>
    <lineage>
        <taxon>Eukaryota</taxon>
        <taxon>Fungi</taxon>
        <taxon>Dikarya</taxon>
        <taxon>Basidiomycota</taxon>
        <taxon>Agaricomycotina</taxon>
        <taxon>Agaricomycetes</taxon>
        <taxon>Polyporales</taxon>
        <taxon>Gelatoporiaceae</taxon>
        <taxon>Obba</taxon>
    </lineage>
</organism>